<evidence type="ECO:0000313" key="3">
    <source>
        <dbReference type="EMBL" id="KAG5187046.1"/>
    </source>
</evidence>
<feature type="signal peptide" evidence="2">
    <location>
        <begin position="1"/>
        <end position="24"/>
    </location>
</feature>
<reference evidence="3" key="1">
    <citation type="submission" date="2021-02" db="EMBL/GenBank/DDBJ databases">
        <title>First Annotated Genome of the Yellow-green Alga Tribonema minus.</title>
        <authorList>
            <person name="Mahan K.M."/>
        </authorList>
    </citation>
    <scope>NUCLEOTIDE SEQUENCE</scope>
    <source>
        <strain evidence="3">UTEX B ZZ1240</strain>
    </source>
</reference>
<name>A0A836CKT9_9STRA</name>
<evidence type="ECO:0008006" key="5">
    <source>
        <dbReference type="Google" id="ProtNLM"/>
    </source>
</evidence>
<evidence type="ECO:0000256" key="2">
    <source>
        <dbReference type="SAM" id="SignalP"/>
    </source>
</evidence>
<dbReference type="Proteomes" id="UP000664859">
    <property type="component" value="Unassembled WGS sequence"/>
</dbReference>
<organism evidence="3 4">
    <name type="scientific">Tribonema minus</name>
    <dbReference type="NCBI Taxonomy" id="303371"/>
    <lineage>
        <taxon>Eukaryota</taxon>
        <taxon>Sar</taxon>
        <taxon>Stramenopiles</taxon>
        <taxon>Ochrophyta</taxon>
        <taxon>PX clade</taxon>
        <taxon>Xanthophyceae</taxon>
        <taxon>Tribonematales</taxon>
        <taxon>Tribonemataceae</taxon>
        <taxon>Tribonema</taxon>
    </lineage>
</organism>
<accession>A0A836CKT9</accession>
<evidence type="ECO:0000256" key="1">
    <source>
        <dbReference type="SAM" id="MobiDB-lite"/>
    </source>
</evidence>
<feature type="compositionally biased region" description="Basic and acidic residues" evidence="1">
    <location>
        <begin position="107"/>
        <end position="116"/>
    </location>
</feature>
<gene>
    <name evidence="3" type="ORF">JKP88DRAFT_254256</name>
</gene>
<evidence type="ECO:0000313" key="4">
    <source>
        <dbReference type="Proteomes" id="UP000664859"/>
    </source>
</evidence>
<keyword evidence="4" id="KW-1185">Reference proteome</keyword>
<feature type="region of interest" description="Disordered" evidence="1">
    <location>
        <begin position="84"/>
        <end position="116"/>
    </location>
</feature>
<sequence length="116" mass="12433">MLIQLRLTCCHVCLVASNQFFAQGDCPTCDNPTGLRNCGITEYVAARQVLPDVADAAGATRETCVACIDPAPRCPSVWALAGGDRSEPPHGLRLAPFSRQLDNTTSPEHRFVPAPL</sequence>
<comment type="caution">
    <text evidence="3">The sequence shown here is derived from an EMBL/GenBank/DDBJ whole genome shotgun (WGS) entry which is preliminary data.</text>
</comment>
<dbReference type="EMBL" id="JAFCMP010000097">
    <property type="protein sequence ID" value="KAG5187046.1"/>
    <property type="molecule type" value="Genomic_DNA"/>
</dbReference>
<dbReference type="AlphaFoldDB" id="A0A836CKT9"/>
<protein>
    <recommendedName>
        <fullName evidence="5">4Fe-4S Wbl-type domain-containing protein</fullName>
    </recommendedName>
</protein>
<proteinExistence type="predicted"/>
<feature type="chain" id="PRO_5032540435" description="4Fe-4S Wbl-type domain-containing protein" evidence="2">
    <location>
        <begin position="25"/>
        <end position="116"/>
    </location>
</feature>
<keyword evidence="2" id="KW-0732">Signal</keyword>